<evidence type="ECO:0000256" key="3">
    <source>
        <dbReference type="ARBA" id="ARBA00022553"/>
    </source>
</evidence>
<dbReference type="PROSITE" id="PS50110">
    <property type="entry name" value="RESPONSE_REGULATORY"/>
    <property type="match status" value="2"/>
</dbReference>
<dbReference type="Gene3D" id="3.40.50.2300">
    <property type="match status" value="2"/>
</dbReference>
<dbReference type="SUPFAM" id="SSF47384">
    <property type="entry name" value="Homodimeric domain of signal transducing histidine kinase"/>
    <property type="match status" value="1"/>
</dbReference>
<sequence>MKQTLRLLCASLVGLCLLMDNLWAQDAGSAHSGYQTFVDTSGQLALNDILSNRYANLFVPSTGSPFKLPGGTAALWVQVPLQHQDTYLLELHNPSIARIHVYLLRNDVLRAAYTGGTTNARATVPLPHEGFAFPINVQASPEQKLLVRLQNDYPVSTHLSLVTLSEATRIHTRHQALQGMLVGLLLGLALNCLLQGSLRNDPLHLLMAISALLFGLSSLSGVGWALHNLEFLQGRTGALLHLSGLVVLAATLHGLYPIPGTAGDRSERIAILLVGALILLLSIALPGLLEQTLSIVRIGLPLTMALLSAVMLWRREHIDRLFLCGTLLLIGSWLLEQALGVPPHDLTRHLVDFLLWGALACYSASLYRRLQRNMIKRVRQRHEEAALLAQRNARAEFLARISHEVRTPMNGVLGMSELLLNTALSSKQRDYVQTIHGSGTELLSLINDILDISRLESGQLTLDNLRFDLHALINDCLENHRNRLASQPIELIGFIHPDVPQLMEGDPARLRQVIMSLLNSATLNTADGEILLAVGLERQVSDLPVLRLAIQDSGHGMSADARSSLLDIATPGERLLRILEGQGQLSLYISQQLIRMMGGQVGIKEGAGGLPGGAAAAGTTVWVSIPARFIDSPVEADQQGRCLVDRSILIVDDNATSRKVLQQQASAWQMAPRTASSGREALAILRAQANLDSPFDILVVDQSMPGMTGLELASKIKDDPIISNDLLVVMLTGVNQLPSRIVARNAGIHRVLNKPVSGHTLRATLIDGWLQCREQATAALRREAQQASEQRSEQADFMVLVAEDNAVSTRVIQGMLSKLKVACEAVENGREAVQAVTQNRYDLVLMDCEMQEMDGFTATEQIRQWEQQHALSPIPIIALTAHILPEHRERARRSGMNGHMAKPIDLAQLKALLDHWMAQRTPRSKDR</sequence>
<feature type="transmembrane region" description="Helical" evidence="6">
    <location>
        <begin position="238"/>
        <end position="258"/>
    </location>
</feature>
<accession>A0A1H9QA72</accession>
<evidence type="ECO:0000259" key="9">
    <source>
        <dbReference type="PROSITE" id="PS50110"/>
    </source>
</evidence>
<dbReference type="PROSITE" id="PS50109">
    <property type="entry name" value="HIS_KIN"/>
    <property type="match status" value="1"/>
</dbReference>
<keyword evidence="6" id="KW-1133">Transmembrane helix</keyword>
<dbReference type="PANTHER" id="PTHR45339:SF1">
    <property type="entry name" value="HYBRID SIGNAL TRANSDUCTION HISTIDINE KINASE J"/>
    <property type="match status" value="1"/>
</dbReference>
<evidence type="ECO:0000256" key="1">
    <source>
        <dbReference type="ARBA" id="ARBA00000085"/>
    </source>
</evidence>
<evidence type="ECO:0000256" key="5">
    <source>
        <dbReference type="PROSITE-ProRule" id="PRU00169"/>
    </source>
</evidence>
<keyword evidence="3 5" id="KW-0597">Phosphoprotein</keyword>
<dbReference type="Pfam" id="PF00072">
    <property type="entry name" value="Response_reg"/>
    <property type="match status" value="2"/>
</dbReference>
<feature type="domain" description="Response regulatory" evidence="9">
    <location>
        <begin position="647"/>
        <end position="769"/>
    </location>
</feature>
<dbReference type="Gene3D" id="3.30.565.10">
    <property type="entry name" value="Histidine kinase-like ATPase, C-terminal domain"/>
    <property type="match status" value="1"/>
</dbReference>
<proteinExistence type="predicted"/>
<dbReference type="OrthoDB" id="9797243at2"/>
<feature type="domain" description="Response regulatory" evidence="9">
    <location>
        <begin position="798"/>
        <end position="917"/>
    </location>
</feature>
<feature type="transmembrane region" description="Helical" evidence="6">
    <location>
        <begin position="270"/>
        <end position="289"/>
    </location>
</feature>
<dbReference type="CDD" id="cd00082">
    <property type="entry name" value="HisKA"/>
    <property type="match status" value="1"/>
</dbReference>
<evidence type="ECO:0000313" key="10">
    <source>
        <dbReference type="EMBL" id="SER56723.1"/>
    </source>
</evidence>
<dbReference type="GO" id="GO:0071474">
    <property type="term" value="P:cellular hyperosmotic response"/>
    <property type="evidence" value="ECO:0007669"/>
    <property type="project" value="TreeGrafter"/>
</dbReference>
<dbReference type="Pfam" id="PF07696">
    <property type="entry name" value="7TMR-DISMED2"/>
    <property type="match status" value="1"/>
</dbReference>
<dbReference type="EC" id="2.7.13.3" evidence="2"/>
<dbReference type="InterPro" id="IPR036097">
    <property type="entry name" value="HisK_dim/P_sf"/>
</dbReference>
<reference evidence="12 13" key="1">
    <citation type="submission" date="2016-10" db="EMBL/GenBank/DDBJ databases">
        <authorList>
            <person name="de Groot N.N."/>
        </authorList>
    </citation>
    <scope>NUCLEOTIDE SEQUENCE [LARGE SCALE GENOMIC DNA]</scope>
    <source>
        <strain evidence="11 12">CGMCC 1.9095</strain>
        <strain evidence="10 13">DSM 22558</strain>
    </source>
</reference>
<dbReference type="PANTHER" id="PTHR45339">
    <property type="entry name" value="HYBRID SIGNAL TRANSDUCTION HISTIDINE KINASE J"/>
    <property type="match status" value="1"/>
</dbReference>
<dbReference type="InterPro" id="IPR005467">
    <property type="entry name" value="His_kinase_dom"/>
</dbReference>
<feature type="modified residue" description="4-aspartylphosphate" evidence="5">
    <location>
        <position position="847"/>
    </location>
</feature>
<dbReference type="Gene3D" id="1.10.287.130">
    <property type="match status" value="1"/>
</dbReference>
<organism evidence="10 13">
    <name type="scientific">Halopseudomonas bauzanensis</name>
    <dbReference type="NCBI Taxonomy" id="653930"/>
    <lineage>
        <taxon>Bacteria</taxon>
        <taxon>Pseudomonadati</taxon>
        <taxon>Pseudomonadota</taxon>
        <taxon>Gammaproteobacteria</taxon>
        <taxon>Pseudomonadales</taxon>
        <taxon>Pseudomonadaceae</taxon>
        <taxon>Halopseudomonas</taxon>
    </lineage>
</organism>
<dbReference type="Pfam" id="PF02518">
    <property type="entry name" value="HATPase_c"/>
    <property type="match status" value="1"/>
</dbReference>
<name>A0A1H9QA72_9GAMM</name>
<keyword evidence="6" id="KW-0472">Membrane</keyword>
<dbReference type="InterPro" id="IPR003594">
    <property type="entry name" value="HATPase_dom"/>
</dbReference>
<dbReference type="EMBL" id="FOUA01000001">
    <property type="protein sequence ID" value="SFL68325.1"/>
    <property type="molecule type" value="Genomic_DNA"/>
</dbReference>
<feature type="transmembrane region" description="Helical" evidence="6">
    <location>
        <begin position="206"/>
        <end position="226"/>
    </location>
</feature>
<feature type="transmembrane region" description="Helical" evidence="6">
    <location>
        <begin position="295"/>
        <end position="314"/>
    </location>
</feature>
<dbReference type="AlphaFoldDB" id="A0A1H9QA72"/>
<evidence type="ECO:0000313" key="12">
    <source>
        <dbReference type="Proteomes" id="UP000186599"/>
    </source>
</evidence>
<dbReference type="InterPro" id="IPR011006">
    <property type="entry name" value="CheY-like_superfamily"/>
</dbReference>
<comment type="catalytic activity">
    <reaction evidence="1">
        <text>ATP + protein L-histidine = ADP + protein N-phospho-L-histidine.</text>
        <dbReference type="EC" id="2.7.13.3"/>
    </reaction>
</comment>
<evidence type="ECO:0000313" key="13">
    <source>
        <dbReference type="Proteomes" id="UP000186904"/>
    </source>
</evidence>
<keyword evidence="6" id="KW-0812">Transmembrane</keyword>
<dbReference type="InterPro" id="IPR003661">
    <property type="entry name" value="HisK_dim/P_dom"/>
</dbReference>
<dbReference type="InterPro" id="IPR036890">
    <property type="entry name" value="HATPase_C_sf"/>
</dbReference>
<gene>
    <name evidence="11" type="ORF">SAMN04487855_0698</name>
    <name evidence="10" type="ORF">SAMN05216589_0927</name>
</gene>
<keyword evidence="10" id="KW-0808">Transferase</keyword>
<feature type="signal peptide" evidence="7">
    <location>
        <begin position="1"/>
        <end position="24"/>
    </location>
</feature>
<feature type="modified residue" description="4-aspartylphosphate" evidence="5">
    <location>
        <position position="701"/>
    </location>
</feature>
<feature type="domain" description="Histidine kinase" evidence="8">
    <location>
        <begin position="400"/>
        <end position="629"/>
    </location>
</feature>
<dbReference type="GO" id="GO:0000155">
    <property type="term" value="F:phosphorelay sensor kinase activity"/>
    <property type="evidence" value="ECO:0007669"/>
    <property type="project" value="InterPro"/>
</dbReference>
<feature type="transmembrane region" description="Helical" evidence="6">
    <location>
        <begin position="176"/>
        <end position="194"/>
    </location>
</feature>
<dbReference type="SMART" id="SM00448">
    <property type="entry name" value="REC"/>
    <property type="match status" value="2"/>
</dbReference>
<dbReference type="CDD" id="cd17546">
    <property type="entry name" value="REC_hyHK_CKI1_RcsC-like"/>
    <property type="match status" value="2"/>
</dbReference>
<keyword evidence="12" id="KW-1185">Reference proteome</keyword>
<evidence type="ECO:0000256" key="4">
    <source>
        <dbReference type="ARBA" id="ARBA00023012"/>
    </source>
</evidence>
<keyword evidence="10" id="KW-0418">Kinase</keyword>
<dbReference type="InterPro" id="IPR011622">
    <property type="entry name" value="7TMR_DISM_rcpt_extracell_dom2"/>
</dbReference>
<dbReference type="SUPFAM" id="SSF52172">
    <property type="entry name" value="CheY-like"/>
    <property type="match status" value="2"/>
</dbReference>
<dbReference type="SMART" id="SM00388">
    <property type="entry name" value="HisKA"/>
    <property type="match status" value="1"/>
</dbReference>
<keyword evidence="4" id="KW-0902">Two-component regulatory system</keyword>
<keyword evidence="7" id="KW-0732">Signal</keyword>
<protein>
    <recommendedName>
        <fullName evidence="2">histidine kinase</fullName>
        <ecNumber evidence="2">2.7.13.3</ecNumber>
    </recommendedName>
</protein>
<dbReference type="Proteomes" id="UP000186904">
    <property type="component" value="Unassembled WGS sequence"/>
</dbReference>
<dbReference type="RefSeq" id="WP_143063006.1">
    <property type="nucleotide sequence ID" value="NZ_FOGN01000001.1"/>
</dbReference>
<dbReference type="Proteomes" id="UP000186599">
    <property type="component" value="Unassembled WGS sequence"/>
</dbReference>
<evidence type="ECO:0000256" key="7">
    <source>
        <dbReference type="SAM" id="SignalP"/>
    </source>
</evidence>
<dbReference type="EMBL" id="FOGN01000001">
    <property type="protein sequence ID" value="SER56723.1"/>
    <property type="molecule type" value="Genomic_DNA"/>
</dbReference>
<dbReference type="Gene3D" id="2.60.40.2380">
    <property type="match status" value="1"/>
</dbReference>
<evidence type="ECO:0000256" key="2">
    <source>
        <dbReference type="ARBA" id="ARBA00012438"/>
    </source>
</evidence>
<evidence type="ECO:0000313" key="11">
    <source>
        <dbReference type="EMBL" id="SFL68325.1"/>
    </source>
</evidence>
<dbReference type="STRING" id="653930.SAMN05216589_0927"/>
<evidence type="ECO:0000256" key="6">
    <source>
        <dbReference type="SAM" id="Phobius"/>
    </source>
</evidence>
<dbReference type="InterPro" id="IPR001789">
    <property type="entry name" value="Sig_transdc_resp-reg_receiver"/>
</dbReference>
<evidence type="ECO:0000259" key="8">
    <source>
        <dbReference type="PROSITE" id="PS50109"/>
    </source>
</evidence>
<dbReference type="SMART" id="SM00387">
    <property type="entry name" value="HATPase_c"/>
    <property type="match status" value="1"/>
</dbReference>
<feature type="chain" id="PRO_5010472991" description="histidine kinase" evidence="7">
    <location>
        <begin position="25"/>
        <end position="927"/>
    </location>
</feature>
<dbReference type="Pfam" id="PF00512">
    <property type="entry name" value="HisKA"/>
    <property type="match status" value="1"/>
</dbReference>
<dbReference type="SUPFAM" id="SSF55874">
    <property type="entry name" value="ATPase domain of HSP90 chaperone/DNA topoisomerase II/histidine kinase"/>
    <property type="match status" value="1"/>
</dbReference>